<proteinExistence type="predicted"/>
<protein>
    <submittedName>
        <fullName evidence="1">Uncharacterized protein</fullName>
    </submittedName>
</protein>
<reference evidence="1" key="1">
    <citation type="journal article" date="2014" name="Int. J. Syst. Evol. Microbiol.">
        <title>Complete genome sequence of Corynebacterium casei LMG S-19264T (=DSM 44701T), isolated from a smear-ripened cheese.</title>
        <authorList>
            <consortium name="US DOE Joint Genome Institute (JGI-PGF)"/>
            <person name="Walter F."/>
            <person name="Albersmeier A."/>
            <person name="Kalinowski J."/>
            <person name="Ruckert C."/>
        </authorList>
    </citation>
    <scope>NUCLEOTIDE SEQUENCE</scope>
    <source>
        <strain evidence="1">CGMCC 1.15958</strain>
    </source>
</reference>
<dbReference type="AlphaFoldDB" id="A0A916YKD7"/>
<organism evidence="1 2">
    <name type="scientific">Emticicia aquatilis</name>
    <dbReference type="NCBI Taxonomy" id="1537369"/>
    <lineage>
        <taxon>Bacteria</taxon>
        <taxon>Pseudomonadati</taxon>
        <taxon>Bacteroidota</taxon>
        <taxon>Cytophagia</taxon>
        <taxon>Cytophagales</taxon>
        <taxon>Leadbetterellaceae</taxon>
        <taxon>Emticicia</taxon>
    </lineage>
</organism>
<keyword evidence="2" id="KW-1185">Reference proteome</keyword>
<sequence>MINYLACLNFGVHYKEFDELLEKLRRKVWLKIGQNALPSLGIIDRENVRWCNTRSLNEMFFGNKKVKGIKRHVIVDNN</sequence>
<accession>A0A916YKD7</accession>
<dbReference type="RefSeq" id="WP_188765401.1">
    <property type="nucleotide sequence ID" value="NZ_BMKK01000002.1"/>
</dbReference>
<reference evidence="1" key="2">
    <citation type="submission" date="2020-09" db="EMBL/GenBank/DDBJ databases">
        <authorList>
            <person name="Sun Q."/>
            <person name="Zhou Y."/>
        </authorList>
    </citation>
    <scope>NUCLEOTIDE SEQUENCE</scope>
    <source>
        <strain evidence="1">CGMCC 1.15958</strain>
    </source>
</reference>
<gene>
    <name evidence="1" type="ORF">GCM10011514_09810</name>
</gene>
<comment type="caution">
    <text evidence="1">The sequence shown here is derived from an EMBL/GenBank/DDBJ whole genome shotgun (WGS) entry which is preliminary data.</text>
</comment>
<evidence type="ECO:0000313" key="1">
    <source>
        <dbReference type="EMBL" id="GGD47865.1"/>
    </source>
</evidence>
<dbReference type="Proteomes" id="UP000609064">
    <property type="component" value="Unassembled WGS sequence"/>
</dbReference>
<name>A0A916YKD7_9BACT</name>
<dbReference type="EMBL" id="BMKK01000002">
    <property type="protein sequence ID" value="GGD47865.1"/>
    <property type="molecule type" value="Genomic_DNA"/>
</dbReference>
<evidence type="ECO:0000313" key="2">
    <source>
        <dbReference type="Proteomes" id="UP000609064"/>
    </source>
</evidence>